<organism evidence="1 2">
    <name type="scientific">Mycena alexandri</name>
    <dbReference type="NCBI Taxonomy" id="1745969"/>
    <lineage>
        <taxon>Eukaryota</taxon>
        <taxon>Fungi</taxon>
        <taxon>Dikarya</taxon>
        <taxon>Basidiomycota</taxon>
        <taxon>Agaricomycotina</taxon>
        <taxon>Agaricomycetes</taxon>
        <taxon>Agaricomycetidae</taxon>
        <taxon>Agaricales</taxon>
        <taxon>Marasmiineae</taxon>
        <taxon>Mycenaceae</taxon>
        <taxon>Mycena</taxon>
    </lineage>
</organism>
<reference evidence="1" key="1">
    <citation type="submission" date="2023-03" db="EMBL/GenBank/DDBJ databases">
        <title>Massive genome expansion in bonnet fungi (Mycena s.s.) driven by repeated elements and novel gene families across ecological guilds.</title>
        <authorList>
            <consortium name="Lawrence Berkeley National Laboratory"/>
            <person name="Harder C.B."/>
            <person name="Miyauchi S."/>
            <person name="Viragh M."/>
            <person name="Kuo A."/>
            <person name="Thoen E."/>
            <person name="Andreopoulos B."/>
            <person name="Lu D."/>
            <person name="Skrede I."/>
            <person name="Drula E."/>
            <person name="Henrissat B."/>
            <person name="Morin E."/>
            <person name="Kohler A."/>
            <person name="Barry K."/>
            <person name="LaButti K."/>
            <person name="Morin E."/>
            <person name="Salamov A."/>
            <person name="Lipzen A."/>
            <person name="Mereny Z."/>
            <person name="Hegedus B."/>
            <person name="Baldrian P."/>
            <person name="Stursova M."/>
            <person name="Weitz H."/>
            <person name="Taylor A."/>
            <person name="Grigoriev I.V."/>
            <person name="Nagy L.G."/>
            <person name="Martin F."/>
            <person name="Kauserud H."/>
        </authorList>
    </citation>
    <scope>NUCLEOTIDE SEQUENCE</scope>
    <source>
        <strain evidence="1">CBHHK200</strain>
    </source>
</reference>
<keyword evidence="2" id="KW-1185">Reference proteome</keyword>
<protein>
    <submittedName>
        <fullName evidence="1">Uncharacterized protein</fullName>
    </submittedName>
</protein>
<proteinExistence type="predicted"/>
<dbReference type="Proteomes" id="UP001218188">
    <property type="component" value="Unassembled WGS sequence"/>
</dbReference>
<dbReference type="EMBL" id="JARJCM010000064">
    <property type="protein sequence ID" value="KAJ7033520.1"/>
    <property type="molecule type" value="Genomic_DNA"/>
</dbReference>
<evidence type="ECO:0000313" key="1">
    <source>
        <dbReference type="EMBL" id="KAJ7033520.1"/>
    </source>
</evidence>
<dbReference type="AlphaFoldDB" id="A0AAD6SVL6"/>
<accession>A0AAD6SVL6</accession>
<sequence length="244" mass="27678">MLRPSPTISRLHLVRTHPLVFSFLNALVPNQAVLPRHFRIIRALQRPLALHPPKRFCYSGKVSFSSPSFSLGMAQGRRPAILWFNFKLQAPPAPRPQSLGKIYVDFHIPGCLLEPVRRQVRRRLLHSVIHLIIPRQAANWGVMEHLEAIILLGPKVFLQSLTFYAPDNRSVVHQLESTILKSTALRAVHPHNWSQLTVITAMESAAHRAKFEFQGNELEMNTPGESKFDHIGHDVNFNAVPVES</sequence>
<name>A0AAD6SVL6_9AGAR</name>
<comment type="caution">
    <text evidence="1">The sequence shown here is derived from an EMBL/GenBank/DDBJ whole genome shotgun (WGS) entry which is preliminary data.</text>
</comment>
<evidence type="ECO:0000313" key="2">
    <source>
        <dbReference type="Proteomes" id="UP001218188"/>
    </source>
</evidence>
<gene>
    <name evidence="1" type="ORF">C8F04DRAFT_1183968</name>
</gene>